<proteinExistence type="predicted"/>
<dbReference type="PANTHER" id="PTHR43378:SF2">
    <property type="entry name" value="UDP-3-O-ACYLGLUCOSAMINE N-ACYLTRANSFERASE 1, MITOCHONDRIAL-RELATED"/>
    <property type="match status" value="1"/>
</dbReference>
<dbReference type="SUPFAM" id="SSF51161">
    <property type="entry name" value="Trimeric LpxA-like enzymes"/>
    <property type="match status" value="1"/>
</dbReference>
<keyword evidence="7" id="KW-1185">Reference proteome</keyword>
<keyword evidence="4" id="KW-0443">Lipid metabolism</keyword>
<evidence type="ECO:0000256" key="4">
    <source>
        <dbReference type="ARBA" id="ARBA00023098"/>
    </source>
</evidence>
<dbReference type="EMBL" id="JACOOS010000002">
    <property type="protein sequence ID" value="MBC5676475.1"/>
    <property type="molecule type" value="Genomic_DNA"/>
</dbReference>
<evidence type="ECO:0000256" key="3">
    <source>
        <dbReference type="ARBA" id="ARBA00022679"/>
    </source>
</evidence>
<dbReference type="Proteomes" id="UP000635828">
    <property type="component" value="Unassembled WGS sequence"/>
</dbReference>
<organism evidence="6 7">
    <name type="scientific">Anaerostipes hominis</name>
    <name type="common">ex Liu et al. 2021</name>
    <dbReference type="NCBI Taxonomy" id="2763018"/>
    <lineage>
        <taxon>Bacteria</taxon>
        <taxon>Bacillati</taxon>
        <taxon>Bacillota</taxon>
        <taxon>Clostridia</taxon>
        <taxon>Lachnospirales</taxon>
        <taxon>Lachnospiraceae</taxon>
        <taxon>Anaerostipes</taxon>
    </lineage>
</organism>
<evidence type="ECO:0000256" key="2">
    <source>
        <dbReference type="ARBA" id="ARBA00022556"/>
    </source>
</evidence>
<keyword evidence="3" id="KW-0808">Transferase</keyword>
<dbReference type="Gene3D" id="2.160.10.10">
    <property type="entry name" value="Hexapeptide repeat proteins"/>
    <property type="match status" value="1"/>
</dbReference>
<dbReference type="PANTHER" id="PTHR43378">
    <property type="entry name" value="UDP-3-O-ACYLGLUCOSAMINE N-ACYLTRANSFERASE"/>
    <property type="match status" value="1"/>
</dbReference>
<dbReference type="InterPro" id="IPR001451">
    <property type="entry name" value="Hexapep"/>
</dbReference>
<evidence type="ECO:0000313" key="6">
    <source>
        <dbReference type="EMBL" id="MBC5676475.1"/>
    </source>
</evidence>
<protein>
    <submittedName>
        <fullName evidence="6">UDP-3-O-(3-hydroxymyristoyl)glucosamine N-acyltransferase</fullName>
    </submittedName>
</protein>
<evidence type="ECO:0000256" key="5">
    <source>
        <dbReference type="ARBA" id="ARBA00023315"/>
    </source>
</evidence>
<reference evidence="6 7" key="1">
    <citation type="submission" date="2020-08" db="EMBL/GenBank/DDBJ databases">
        <title>Genome public.</title>
        <authorList>
            <person name="Liu C."/>
            <person name="Sun Q."/>
        </authorList>
    </citation>
    <scope>NUCLEOTIDE SEQUENCE [LARGE SCALE GENOMIC DNA]</scope>
    <source>
        <strain evidence="6 7">NSJ-7</strain>
    </source>
</reference>
<dbReference type="InterPro" id="IPR007691">
    <property type="entry name" value="LpxD"/>
</dbReference>
<dbReference type="Pfam" id="PF00132">
    <property type="entry name" value="Hexapep"/>
    <property type="match status" value="2"/>
</dbReference>
<dbReference type="RefSeq" id="WP_024726582.1">
    <property type="nucleotide sequence ID" value="NZ_JACOOS010000002.1"/>
</dbReference>
<keyword evidence="1" id="KW-0444">Lipid biosynthesis</keyword>
<sequence length="298" mass="33027">MDLKAILKELNIQAKYIGKMEFDTLGVSKETGIKNFCTFIDEERFIEKYSKNVSLILTNAELCDKINFNNKCIVKEPRLTFFKIHNYLANKDNYSYQRRKEKTKIGVGSNISKLSEISDVNVIIGENVTIESFVSIKENVIIEDGAVIRSGSVIGGEGFEVKRESDRTFVVKHVGGVVIGKNVEIQQNTAIDKALYPWDDTVIEEHTVIDNLVHVGHGAKIGKCCMIVANTGIGGRVVIKDNCWVGFSSTIKQLLEIGEGASINMGAVVSKNVEKGASVTGNLAIDHDKFIKHLKTMR</sequence>
<gene>
    <name evidence="6" type="ORF">H8S22_02250</name>
</gene>
<evidence type="ECO:0000256" key="1">
    <source>
        <dbReference type="ARBA" id="ARBA00022516"/>
    </source>
</evidence>
<accession>A0ABR7FMM5</accession>
<keyword evidence="5" id="KW-0012">Acyltransferase</keyword>
<comment type="caution">
    <text evidence="6">The sequence shown here is derived from an EMBL/GenBank/DDBJ whole genome shotgun (WGS) entry which is preliminary data.</text>
</comment>
<keyword evidence="2" id="KW-0441">Lipid A biosynthesis</keyword>
<dbReference type="InterPro" id="IPR011004">
    <property type="entry name" value="Trimer_LpxA-like_sf"/>
</dbReference>
<evidence type="ECO:0000313" key="7">
    <source>
        <dbReference type="Proteomes" id="UP000635828"/>
    </source>
</evidence>
<name>A0ABR7FMM5_9FIRM</name>